<dbReference type="PANTHER" id="PTHR11003">
    <property type="entry name" value="POTASSIUM CHANNEL, SUBFAMILY K"/>
    <property type="match status" value="1"/>
</dbReference>
<feature type="transmembrane region" description="Helical" evidence="10">
    <location>
        <begin position="180"/>
        <end position="197"/>
    </location>
</feature>
<keyword evidence="6 10" id="KW-0472">Membrane</keyword>
<organism evidence="12">
    <name type="scientific">Enterobius vermicularis</name>
    <name type="common">Human pinworm</name>
    <dbReference type="NCBI Taxonomy" id="51028"/>
    <lineage>
        <taxon>Eukaryota</taxon>
        <taxon>Metazoa</taxon>
        <taxon>Ecdysozoa</taxon>
        <taxon>Nematoda</taxon>
        <taxon>Chromadorea</taxon>
        <taxon>Rhabditida</taxon>
        <taxon>Spirurina</taxon>
        <taxon>Oxyuridomorpha</taxon>
        <taxon>Oxyuroidea</taxon>
        <taxon>Oxyuridae</taxon>
        <taxon>Enterobius</taxon>
    </lineage>
</organism>
<feature type="transmembrane region" description="Helical" evidence="10">
    <location>
        <begin position="87"/>
        <end position="108"/>
    </location>
</feature>
<evidence type="ECO:0000256" key="10">
    <source>
        <dbReference type="SAM" id="Phobius"/>
    </source>
</evidence>
<dbReference type="InterPro" id="IPR003280">
    <property type="entry name" value="2pore_dom_K_chnl"/>
</dbReference>
<dbReference type="GO" id="GO:0015271">
    <property type="term" value="F:outward rectifier potassium channel activity"/>
    <property type="evidence" value="ECO:0007669"/>
    <property type="project" value="TreeGrafter"/>
</dbReference>
<evidence type="ECO:0000256" key="8">
    <source>
        <dbReference type="RuleBase" id="RU003857"/>
    </source>
</evidence>
<dbReference type="GO" id="GO:0022841">
    <property type="term" value="F:potassium ion leak channel activity"/>
    <property type="evidence" value="ECO:0007669"/>
    <property type="project" value="TreeGrafter"/>
</dbReference>
<evidence type="ECO:0000259" key="11">
    <source>
        <dbReference type="Pfam" id="PF07885"/>
    </source>
</evidence>
<evidence type="ECO:0000313" key="12">
    <source>
        <dbReference type="WBParaSite" id="EVEC_0000977001-mRNA-1"/>
    </source>
</evidence>
<feature type="region of interest" description="Disordered" evidence="9">
    <location>
        <begin position="419"/>
        <end position="444"/>
    </location>
</feature>
<dbReference type="Gene3D" id="1.10.287.70">
    <property type="match status" value="1"/>
</dbReference>
<dbReference type="InterPro" id="IPR013099">
    <property type="entry name" value="K_chnl_dom"/>
</dbReference>
<evidence type="ECO:0000256" key="6">
    <source>
        <dbReference type="ARBA" id="ARBA00023136"/>
    </source>
</evidence>
<feature type="compositionally biased region" description="Basic and acidic residues" evidence="9">
    <location>
        <begin position="433"/>
        <end position="444"/>
    </location>
</feature>
<accession>A0A0N4VG74</accession>
<evidence type="ECO:0000256" key="7">
    <source>
        <dbReference type="ARBA" id="ARBA00023303"/>
    </source>
</evidence>
<protein>
    <submittedName>
        <fullName evidence="12">Ion channel</fullName>
    </submittedName>
</protein>
<proteinExistence type="inferred from homology"/>
<comment type="subcellular location">
    <subcellularLocation>
        <location evidence="1">Membrane</location>
        <topology evidence="1">Multi-pass membrane protein</topology>
    </subcellularLocation>
</comment>
<feature type="transmembrane region" description="Helical" evidence="10">
    <location>
        <begin position="148"/>
        <end position="171"/>
    </location>
</feature>
<keyword evidence="5 8" id="KW-0406">Ion transport</keyword>
<dbReference type="SUPFAM" id="SSF81324">
    <property type="entry name" value="Voltage-gated potassium channels"/>
    <property type="match status" value="2"/>
</dbReference>
<evidence type="ECO:0000256" key="3">
    <source>
        <dbReference type="ARBA" id="ARBA00022692"/>
    </source>
</evidence>
<reference evidence="12" key="1">
    <citation type="submission" date="2017-02" db="UniProtKB">
        <authorList>
            <consortium name="WormBaseParasite"/>
        </authorList>
    </citation>
    <scope>IDENTIFICATION</scope>
</reference>
<feature type="transmembrane region" description="Helical" evidence="10">
    <location>
        <begin position="63"/>
        <end position="80"/>
    </location>
</feature>
<dbReference type="Pfam" id="PF07885">
    <property type="entry name" value="Ion_trans_2"/>
    <property type="match status" value="2"/>
</dbReference>
<comment type="similarity">
    <text evidence="8">Belongs to the two pore domain potassium channel (TC 1.A.1.8) family.</text>
</comment>
<sequence>LSIFFLSSFFLHIYIYLLLSEKIFDTNLLKRYSNRETSNDIFDRYETELKKILKLTDNLEWDLWGALYYVGTVYTTIGYGNIYPHTVLGKFFTVIYALVGIPLVLAILSQSGQTLSRYRFGSTKSKNVKNVLKRRSLFDTAPRNPRTIPIWVALVICFAWICSCAGIFCIWEKNWTYYDSLYFFFVSLSTIGLGDVVPEHPHILIVMFLLVIAGLSLVSMLLSILQIKIEEFLLRLALKLRVLFILYISNTARTFFKLYFECSPTKIQFFCTTCQGPKLLRSTAVGGGSIRKPKITLVDESQQFDAQDAVDHSVQTDIAQFELDEIKLKLLNLQQYLRIIRRFLSNINDKLVQDLIVQTDDSYLKIARRLEEIRSIKTAGLPVYAADPKLVSTSVNFDEVLNLKTFFRMMNKSLPVKNRVPKKRREANSSVVENKENGRTREVRNASNRQQNLFLSTSPNSNPNVSLYFISFLTKYVKYSTY</sequence>
<keyword evidence="4 10" id="KW-1133">Transmembrane helix</keyword>
<dbReference type="PRINTS" id="PR01333">
    <property type="entry name" value="2POREKCHANEL"/>
</dbReference>
<evidence type="ECO:0000256" key="2">
    <source>
        <dbReference type="ARBA" id="ARBA00022448"/>
    </source>
</evidence>
<evidence type="ECO:0000256" key="1">
    <source>
        <dbReference type="ARBA" id="ARBA00004141"/>
    </source>
</evidence>
<keyword evidence="7 8" id="KW-0407">Ion channel</keyword>
<dbReference type="GO" id="GO:0005886">
    <property type="term" value="C:plasma membrane"/>
    <property type="evidence" value="ECO:0007669"/>
    <property type="project" value="TreeGrafter"/>
</dbReference>
<feature type="domain" description="Potassium channel" evidence="11">
    <location>
        <begin position="57"/>
        <end position="116"/>
    </location>
</feature>
<keyword evidence="3 8" id="KW-0812">Transmembrane</keyword>
<feature type="transmembrane region" description="Helical" evidence="10">
    <location>
        <begin position="232"/>
        <end position="249"/>
    </location>
</feature>
<keyword evidence="2 8" id="KW-0813">Transport</keyword>
<name>A0A0N4VG74_ENTVE</name>
<feature type="domain" description="Potassium channel" evidence="11">
    <location>
        <begin position="156"/>
        <end position="230"/>
    </location>
</feature>
<evidence type="ECO:0000256" key="4">
    <source>
        <dbReference type="ARBA" id="ARBA00022989"/>
    </source>
</evidence>
<evidence type="ECO:0000256" key="9">
    <source>
        <dbReference type="SAM" id="MobiDB-lite"/>
    </source>
</evidence>
<dbReference type="GO" id="GO:0030322">
    <property type="term" value="P:stabilization of membrane potential"/>
    <property type="evidence" value="ECO:0007669"/>
    <property type="project" value="TreeGrafter"/>
</dbReference>
<feature type="transmembrane region" description="Helical" evidence="10">
    <location>
        <begin position="203"/>
        <end position="225"/>
    </location>
</feature>
<dbReference type="WBParaSite" id="EVEC_0000977001-mRNA-1">
    <property type="protein sequence ID" value="EVEC_0000977001-mRNA-1"/>
    <property type="gene ID" value="EVEC_0000977001"/>
</dbReference>
<evidence type="ECO:0000256" key="5">
    <source>
        <dbReference type="ARBA" id="ARBA00023065"/>
    </source>
</evidence>
<dbReference type="AlphaFoldDB" id="A0A0N4VG74"/>
<dbReference type="PANTHER" id="PTHR11003:SF86">
    <property type="entry name" value="POTASSIUM CHANNEL DOMAIN-CONTAINING PROTEIN"/>
    <property type="match status" value="1"/>
</dbReference>